<dbReference type="Proteomes" id="UP000663881">
    <property type="component" value="Unassembled WGS sequence"/>
</dbReference>
<comment type="caution">
    <text evidence="1">The sequence shown here is derived from an EMBL/GenBank/DDBJ whole genome shotgun (WGS) entry which is preliminary data.</text>
</comment>
<feature type="non-terminal residue" evidence="1">
    <location>
        <position position="1"/>
    </location>
</feature>
<evidence type="ECO:0000313" key="1">
    <source>
        <dbReference type="EMBL" id="CAF4206816.1"/>
    </source>
</evidence>
<organism evidence="1 2">
    <name type="scientific">Adineta steineri</name>
    <dbReference type="NCBI Taxonomy" id="433720"/>
    <lineage>
        <taxon>Eukaryota</taxon>
        <taxon>Metazoa</taxon>
        <taxon>Spiralia</taxon>
        <taxon>Gnathifera</taxon>
        <taxon>Rotifera</taxon>
        <taxon>Eurotatoria</taxon>
        <taxon>Bdelloidea</taxon>
        <taxon>Adinetida</taxon>
        <taxon>Adinetidae</taxon>
        <taxon>Adineta</taxon>
    </lineage>
</organism>
<reference evidence="1" key="1">
    <citation type="submission" date="2021-02" db="EMBL/GenBank/DDBJ databases">
        <authorList>
            <person name="Nowell W R."/>
        </authorList>
    </citation>
    <scope>NUCLEOTIDE SEQUENCE</scope>
</reference>
<dbReference type="AlphaFoldDB" id="A0A820BIE2"/>
<sequence length="50" mass="5309">LSSCDLSPPLKPAVGGSSKVCKMSYTHPNSILSVAMGSLRQEEEMGKIPF</sequence>
<gene>
    <name evidence="1" type="ORF">OKA104_LOCUS41298</name>
</gene>
<protein>
    <submittedName>
        <fullName evidence="1">Uncharacterized protein</fullName>
    </submittedName>
</protein>
<proteinExistence type="predicted"/>
<dbReference type="EMBL" id="CAJOAY010009592">
    <property type="protein sequence ID" value="CAF4206816.1"/>
    <property type="molecule type" value="Genomic_DNA"/>
</dbReference>
<evidence type="ECO:0000313" key="2">
    <source>
        <dbReference type="Proteomes" id="UP000663881"/>
    </source>
</evidence>
<accession>A0A820BIE2</accession>
<name>A0A820BIE2_9BILA</name>